<evidence type="ECO:0000259" key="1">
    <source>
        <dbReference type="Pfam" id="PF13579"/>
    </source>
</evidence>
<dbReference type="InterPro" id="IPR028098">
    <property type="entry name" value="Glyco_trans_4-like_N"/>
</dbReference>
<protein>
    <recommendedName>
        <fullName evidence="1">Glycosyltransferase subfamily 4-like N-terminal domain-containing protein</fullName>
    </recommendedName>
</protein>
<reference evidence="2" key="1">
    <citation type="submission" date="2018-05" db="EMBL/GenBank/DDBJ databases">
        <authorList>
            <person name="Lanie J.A."/>
            <person name="Ng W.-L."/>
            <person name="Kazmierczak K.M."/>
            <person name="Andrzejewski T.M."/>
            <person name="Davidsen T.M."/>
            <person name="Wayne K.J."/>
            <person name="Tettelin H."/>
            <person name="Glass J.I."/>
            <person name="Rusch D."/>
            <person name="Podicherti R."/>
            <person name="Tsui H.-C.T."/>
            <person name="Winkler M.E."/>
        </authorList>
    </citation>
    <scope>NUCLEOTIDE SEQUENCE</scope>
</reference>
<dbReference type="AlphaFoldDB" id="A0A382N042"/>
<dbReference type="SUPFAM" id="SSF53756">
    <property type="entry name" value="UDP-Glycosyltransferase/glycogen phosphorylase"/>
    <property type="match status" value="1"/>
</dbReference>
<dbReference type="EMBL" id="UINC01096307">
    <property type="protein sequence ID" value="SVC53082.1"/>
    <property type="molecule type" value="Genomic_DNA"/>
</dbReference>
<proteinExistence type="predicted"/>
<accession>A0A382N042</accession>
<dbReference type="Pfam" id="PF13579">
    <property type="entry name" value="Glyco_trans_4_4"/>
    <property type="match status" value="1"/>
</dbReference>
<gene>
    <name evidence="2" type="ORF">METZ01_LOCUS305936</name>
</gene>
<dbReference type="Gene3D" id="3.40.50.2000">
    <property type="entry name" value="Glycogen Phosphorylase B"/>
    <property type="match status" value="1"/>
</dbReference>
<sequence length="234" mass="25373">MKVCFVSCQYPPISRTYRRYQFAHLLQEGGCDVTVVAHGNMSTALGTFVEDPGTLPADGPPVRRAKAIPWYLTGELLSRSGVVACPYVNWVRPAVRVAAEIATGPADVVCGIYPPVTNQIVAMRVAEQTGARLVLDFRDEYLGLTLGVGRRLAAKWQKRLLARADLVSVATEAIGDDFAATGLDRSRLHLTENGYWEAPDTIPAYEPGKTTRIVYIGAISGAQGVDVLVRAAER</sequence>
<feature type="domain" description="Glycosyltransferase subfamily 4-like N-terminal" evidence="1">
    <location>
        <begin position="20"/>
        <end position="194"/>
    </location>
</feature>
<name>A0A382N042_9ZZZZ</name>
<feature type="non-terminal residue" evidence="2">
    <location>
        <position position="234"/>
    </location>
</feature>
<evidence type="ECO:0000313" key="2">
    <source>
        <dbReference type="EMBL" id="SVC53082.1"/>
    </source>
</evidence>
<organism evidence="2">
    <name type="scientific">marine metagenome</name>
    <dbReference type="NCBI Taxonomy" id="408172"/>
    <lineage>
        <taxon>unclassified sequences</taxon>
        <taxon>metagenomes</taxon>
        <taxon>ecological metagenomes</taxon>
    </lineage>
</organism>